<keyword evidence="2" id="KW-1185">Reference proteome</keyword>
<comment type="caution">
    <text evidence="1">The sequence shown here is derived from an EMBL/GenBank/DDBJ whole genome shotgun (WGS) entry which is preliminary data.</text>
</comment>
<dbReference type="eggNOG" id="ENOG5033DM6">
    <property type="taxonomic scope" value="Bacteria"/>
</dbReference>
<accession>A3ITV1</accession>
<organism evidence="1 2">
    <name type="scientific">Crocosphaera chwakensis CCY0110</name>
    <dbReference type="NCBI Taxonomy" id="391612"/>
    <lineage>
        <taxon>Bacteria</taxon>
        <taxon>Bacillati</taxon>
        <taxon>Cyanobacteriota</taxon>
        <taxon>Cyanophyceae</taxon>
        <taxon>Oscillatoriophycideae</taxon>
        <taxon>Chroococcales</taxon>
        <taxon>Aphanothecaceae</taxon>
        <taxon>Crocosphaera</taxon>
        <taxon>Crocosphaera chwakensis</taxon>
    </lineage>
</organism>
<dbReference type="InterPro" id="IPR021375">
    <property type="entry name" value="DUF2997"/>
</dbReference>
<sequence>MNSEIIINVDANGNFTIEVKGSSGGNCLSLTKPLEEALGGVDNREFKPEYRQNSQIHQQQHLNH</sequence>
<gene>
    <name evidence="1" type="ORF">CY0110_14910</name>
</gene>
<name>A3ITV1_9CHRO</name>
<dbReference type="Pfam" id="PF11211">
    <property type="entry name" value="DUF2997"/>
    <property type="match status" value="1"/>
</dbReference>
<protein>
    <recommendedName>
        <fullName evidence="3">DUF2997 domain-containing protein</fullName>
    </recommendedName>
</protein>
<dbReference type="AlphaFoldDB" id="A3ITV1"/>
<evidence type="ECO:0008006" key="3">
    <source>
        <dbReference type="Google" id="ProtNLM"/>
    </source>
</evidence>
<dbReference type="OrthoDB" id="488945at2"/>
<evidence type="ECO:0000313" key="2">
    <source>
        <dbReference type="Proteomes" id="UP000003781"/>
    </source>
</evidence>
<evidence type="ECO:0000313" key="1">
    <source>
        <dbReference type="EMBL" id="EAZ90046.1"/>
    </source>
</evidence>
<dbReference type="EMBL" id="AAXW01000031">
    <property type="protein sequence ID" value="EAZ90046.1"/>
    <property type="molecule type" value="Genomic_DNA"/>
</dbReference>
<proteinExistence type="predicted"/>
<dbReference type="RefSeq" id="WP_008276808.1">
    <property type="nucleotide sequence ID" value="NZ_AAXW01000031.1"/>
</dbReference>
<dbReference type="Proteomes" id="UP000003781">
    <property type="component" value="Unassembled WGS sequence"/>
</dbReference>
<reference evidence="1 2" key="1">
    <citation type="submission" date="2007-03" db="EMBL/GenBank/DDBJ databases">
        <authorList>
            <person name="Stal L."/>
            <person name="Ferriera S."/>
            <person name="Johnson J."/>
            <person name="Kravitz S."/>
            <person name="Beeson K."/>
            <person name="Sutton G."/>
            <person name="Rogers Y.-H."/>
            <person name="Friedman R."/>
            <person name="Frazier M."/>
            <person name="Venter J.C."/>
        </authorList>
    </citation>
    <scope>NUCLEOTIDE SEQUENCE [LARGE SCALE GENOMIC DNA]</scope>
    <source>
        <strain evidence="1 2">CCY0110</strain>
    </source>
</reference>